<dbReference type="AlphaFoldDB" id="A0AAU8LU72"/>
<dbReference type="NCBIfam" id="TIGR03362">
    <property type="entry name" value="VI_chp_7"/>
    <property type="match status" value="1"/>
</dbReference>
<evidence type="ECO:0000259" key="2">
    <source>
        <dbReference type="Pfam" id="PF06812"/>
    </source>
</evidence>
<reference evidence="3" key="1">
    <citation type="journal article" date="2024" name="Syst. Appl. Microbiol.">
        <title>First single-strain enrichments of Electrothrix cable bacteria, description of E. aestuarii sp. nov. and E. rattekaaiensis sp. nov., and proposal of a cable bacteria taxonomy following the rules of the SeqCode.</title>
        <authorList>
            <person name="Plum-Jensen L.E."/>
            <person name="Schramm A."/>
            <person name="Marshall I.P.G."/>
        </authorList>
    </citation>
    <scope>NUCLEOTIDE SEQUENCE</scope>
    <source>
        <strain evidence="3">Rat1</strain>
    </source>
</reference>
<feature type="domain" description="ImpA N-terminal" evidence="2">
    <location>
        <begin position="12"/>
        <end position="124"/>
    </location>
</feature>
<protein>
    <submittedName>
        <fullName evidence="3">Type VI secretion system protein TssA</fullName>
    </submittedName>
</protein>
<dbReference type="EMBL" id="CP159373">
    <property type="protein sequence ID" value="XCN73055.1"/>
    <property type="molecule type" value="Genomic_DNA"/>
</dbReference>
<sequence>MNREQIKNLGKTPIDGDSPVGKDVSYEPNFEELTNELEKLSSPTAEGGVNWERVAELGITILRDESKNLVVACYLNVALLYTENLQGFAVGVHILRNMLDTWWDTMYPPKKRKKGRINTLNWWNEKLLQLLPEQEIETWPSDQRQQLLEDLDCIDALIAEKLEDGPMLRQLKDMISRLVNEEAPPEPAPEPIQEPELDPEPEPEKQKVPATPPEPSEQESKKSKPSSSPQVAPPAEDDKEAAGYLRQGLNLLGRAATQVFQTDMAKPLPYQLNRLVAWSELDGLPPATNNVTMLPPPDEQIVSLLEKMFQNENWENLLEAAESRVREHLFWLDLSYYAFRALKGCGHLLAAQAVETETRLHVLRLPGIELLSFNDERPFVSQQTRDWLASPPPAGQGGGATPSPSSEATGEEQQQEVVQHVEEAIRVSASSGIQEALTWLTEKKKSATSPRQEFMYDVGFCRLLFQADRTDMSLSFAEHLLMLIDQHNLEKWEPKLAVQALVASYQCLLKNNVILNEDEVLLQRKQVMDRLALLAPDQLFLLI</sequence>
<evidence type="ECO:0000256" key="1">
    <source>
        <dbReference type="SAM" id="MobiDB-lite"/>
    </source>
</evidence>
<feature type="region of interest" description="Disordered" evidence="1">
    <location>
        <begin position="1"/>
        <end position="22"/>
    </location>
</feature>
<feature type="region of interest" description="Disordered" evidence="1">
    <location>
        <begin position="181"/>
        <end position="239"/>
    </location>
</feature>
<gene>
    <name evidence="3" type="primary">tssA</name>
    <name evidence="3" type="ORF">Q3M24_22735</name>
</gene>
<name>A0AAU8LU72_9BACT</name>
<reference evidence="3" key="2">
    <citation type="submission" date="2024-06" db="EMBL/GenBank/DDBJ databases">
        <authorList>
            <person name="Plum-Jensen L.E."/>
            <person name="Schramm A."/>
            <person name="Marshall I.P.G."/>
        </authorList>
    </citation>
    <scope>NUCLEOTIDE SEQUENCE</scope>
    <source>
        <strain evidence="3">Rat1</strain>
    </source>
</reference>
<dbReference type="InterPro" id="IPR017739">
    <property type="entry name" value="T6SS-assoc_VCA0119"/>
</dbReference>
<dbReference type="Pfam" id="PF16989">
    <property type="entry name" value="T6SS_VasJ"/>
    <property type="match status" value="1"/>
</dbReference>
<dbReference type="KEGG" id="eaj:Q3M24_22735"/>
<proteinExistence type="predicted"/>
<dbReference type="InterPro" id="IPR010657">
    <property type="entry name" value="ImpA_N"/>
</dbReference>
<accession>A0AAU8LU72</accession>
<dbReference type="PANTHER" id="PTHR37024">
    <property type="entry name" value="TYPE VI SECRETION SYSTEM DUF2094 AND IMPA-RELATED DOMAIN PROTEIN"/>
    <property type="match status" value="1"/>
</dbReference>
<evidence type="ECO:0000313" key="3">
    <source>
        <dbReference type="EMBL" id="XCN73055.1"/>
    </source>
</evidence>
<dbReference type="PANTHER" id="PTHR37024:SF3">
    <property type="entry name" value="TYPE VI SECRETION SYSTEM PROTEIN TSSA"/>
    <property type="match status" value="1"/>
</dbReference>
<dbReference type="Pfam" id="PF06812">
    <property type="entry name" value="ImpA_N"/>
    <property type="match status" value="1"/>
</dbReference>
<organism evidence="3">
    <name type="scientific">Candidatus Electrothrix aestuarii</name>
    <dbReference type="NCBI Taxonomy" id="3062594"/>
    <lineage>
        <taxon>Bacteria</taxon>
        <taxon>Pseudomonadati</taxon>
        <taxon>Thermodesulfobacteriota</taxon>
        <taxon>Desulfobulbia</taxon>
        <taxon>Desulfobulbales</taxon>
        <taxon>Desulfobulbaceae</taxon>
        <taxon>Candidatus Electrothrix</taxon>
    </lineage>
</organism>
<feature type="region of interest" description="Disordered" evidence="1">
    <location>
        <begin position="382"/>
        <end position="415"/>
    </location>
</feature>